<reference evidence="4" key="1">
    <citation type="submission" date="2006-03" db="EMBL/GenBank/DDBJ databases">
        <title>Complete sequence of chromosome of Psychrobacter cryohalolentis K5.</title>
        <authorList>
            <consortium name="US DOE Joint Genome Institute"/>
            <person name="Copeland A."/>
            <person name="Lucas S."/>
            <person name="Lapidus A."/>
            <person name="Barry K."/>
            <person name="Detter J.C."/>
            <person name="Glavina del Rio T."/>
            <person name="Hammon N."/>
            <person name="Israni S."/>
            <person name="Dalin E."/>
            <person name="Tice H."/>
            <person name="Pitluck S."/>
            <person name="Brettin T."/>
            <person name="Bruce D."/>
            <person name="Han C."/>
            <person name="Tapia R."/>
            <person name="Sims D.R."/>
            <person name="Gilna P."/>
            <person name="Schmutz J."/>
            <person name="Larimer F."/>
            <person name="Land M."/>
            <person name="Hauser L."/>
            <person name="Kyrpides N."/>
            <person name="Kim E."/>
            <person name="Richardson P."/>
        </authorList>
    </citation>
    <scope>NUCLEOTIDE SEQUENCE</scope>
    <source>
        <strain evidence="4">K5</strain>
    </source>
</reference>
<evidence type="ECO:0000256" key="2">
    <source>
        <dbReference type="SAM" id="MobiDB-lite"/>
    </source>
</evidence>
<keyword evidence="1" id="KW-0233">DNA recombination</keyword>
<dbReference type="Gene3D" id="1.10.443.10">
    <property type="entry name" value="Intergrase catalytic core"/>
    <property type="match status" value="1"/>
</dbReference>
<evidence type="ECO:0000259" key="3">
    <source>
        <dbReference type="PROSITE" id="PS51898"/>
    </source>
</evidence>
<dbReference type="HOGENOM" id="CLU_281293_0_0_6"/>
<proteinExistence type="predicted"/>
<organism evidence="4 5">
    <name type="scientific">Psychrobacter cryohalolentis (strain ATCC BAA-1226 / DSM 17306 / VKM B-2378 / K5)</name>
    <dbReference type="NCBI Taxonomy" id="335284"/>
    <lineage>
        <taxon>Bacteria</taxon>
        <taxon>Pseudomonadati</taxon>
        <taxon>Pseudomonadota</taxon>
        <taxon>Gammaproteobacteria</taxon>
        <taxon>Moraxellales</taxon>
        <taxon>Moraxellaceae</taxon>
        <taxon>Psychrobacter</taxon>
    </lineage>
</organism>
<dbReference type="CDD" id="cd00397">
    <property type="entry name" value="DNA_BRE_C"/>
    <property type="match status" value="1"/>
</dbReference>
<dbReference type="Pfam" id="PF00589">
    <property type="entry name" value="Phage_integrase"/>
    <property type="match status" value="1"/>
</dbReference>
<evidence type="ECO:0000256" key="1">
    <source>
        <dbReference type="ARBA" id="ARBA00023172"/>
    </source>
</evidence>
<dbReference type="InterPro" id="IPR011010">
    <property type="entry name" value="DNA_brk_join_enz"/>
</dbReference>
<evidence type="ECO:0000313" key="5">
    <source>
        <dbReference type="Proteomes" id="UP000002425"/>
    </source>
</evidence>
<dbReference type="PROSITE" id="PS51898">
    <property type="entry name" value="TYR_RECOMBINASE"/>
    <property type="match status" value="1"/>
</dbReference>
<dbReference type="RefSeq" id="WP_011513254.1">
    <property type="nucleotide sequence ID" value="NC_007969.1"/>
</dbReference>
<evidence type="ECO:0000313" key="4">
    <source>
        <dbReference type="EMBL" id="ABE74693.1"/>
    </source>
</evidence>
<name>Q1QCB0_PSYCK</name>
<dbReference type="GO" id="GO:0015074">
    <property type="term" value="P:DNA integration"/>
    <property type="evidence" value="ECO:0007669"/>
    <property type="project" value="InterPro"/>
</dbReference>
<dbReference type="Proteomes" id="UP000002425">
    <property type="component" value="Chromosome"/>
</dbReference>
<feature type="region of interest" description="Disordered" evidence="2">
    <location>
        <begin position="1"/>
        <end position="47"/>
    </location>
</feature>
<dbReference type="GO" id="GO:0006310">
    <property type="term" value="P:DNA recombination"/>
    <property type="evidence" value="ECO:0007669"/>
    <property type="project" value="UniProtKB-KW"/>
</dbReference>
<sequence>MKPLKNKSNNDSHKPRKELAKPQQTQKSKRKNKSKPREVKKQPINPSIINKNVFPPKIIAGFTKRKGDKNILSVNQDDVSKRTYQKYELLSIFQTLWDDIQKQAFQDFQNLVNQKKVDKSFYGYKILSTERYKKIYLEKHPKPTDDIKLKQWEVTYADYLVQLALMTHPLDEQYFEAFLKQAKKLIHQVCSKIYTSMAQFRYTWEVLTKFVSYYNAFYMQSEYAYPLPSEPVLVKENPLSIDENWVKNGKLFNKITKAMMADWAAASKDQNQSLASLIFSLIAFGGINDKELLAALVNTLLDQPVLTAFNDHHVIVSVRYPTKNYGNERVESPNVRKSSLYITQQVSLDVISQCWLYRCRKFNDPYQFRTNTDIEKLLRNHLSIVLQIPKNKVPSLPWLLSYASYHWEMMPNVFVDQALIGVAQGKRKTTGLLPDDFSNLLNKEYKTNKPSLSIEAPLSKISKNTVRYSELAEVRKIDIVKRIYKQLDSHYNTRQQKEKLKNNEYDINYHLTKMLNEERDIAEKILIQFVLSRCNVKPRPKKETIQGYLSSVAYEWLYFLSGQPLNTYSSEDFEECYEEILEHKAVYRDNKDIQYSAKLLQRLHDIGVEHYHFPKVSIKEAQTQRVVRSEWISPLEYQAILLNMPKVVDPFEVDMYKLLFVLAYRTGMRKKELLGLRYEDIEGFTLGEPSLVIRPNIYRSTKTQGSIRRVAVFSLLSDEELKFFNQYIQLNELNKTDYIFSHSFDKYPIDDAEPLAVLRRILSLIEAKDHTFHAFRHTAITNLSLVLNANDQLVKTLTGYDNQYIAKVKTGLLGVNHDAQDRWYAISGLVGHISPNRSFEYYIHSSMLMTTYAIANTEMQLDYVIFKNITDISKDRLKSNSISIVDDKISLSDTRKLAKKLTLNQSRDIPVNLTIDTANRFKESDVFTTNVADDRVHRYSINQLIKFLKLLEEESGDIRLSSNHSYIKFEDGQVFAKRAEKIAQITTSQGKCRFIDTTDQRQPKSLKSRENYELLPVILKSVWILRDQQHADYLWFLKIVRQKITIDNAYLSFPVKDIEEFLRFVQISVRLLPAQSWMISGNEGIKATVHDIYRTTDKKSETSKIIFKPSNSRTIRFGICITDEQTSNGKAFSGLLRFLVHLFMIVDDEV</sequence>
<gene>
    <name evidence="4" type="ordered locus">Pcryo_0912</name>
</gene>
<dbReference type="eggNOG" id="COG0582">
    <property type="taxonomic scope" value="Bacteria"/>
</dbReference>
<keyword evidence="5" id="KW-1185">Reference proteome</keyword>
<dbReference type="STRING" id="335284.Pcryo_0912"/>
<feature type="domain" description="Tyr recombinase" evidence="3">
    <location>
        <begin position="627"/>
        <end position="828"/>
    </location>
</feature>
<dbReference type="InterPro" id="IPR002104">
    <property type="entry name" value="Integrase_catalytic"/>
</dbReference>
<feature type="compositionally biased region" description="Basic and acidic residues" evidence="2">
    <location>
        <begin position="8"/>
        <end position="20"/>
    </location>
</feature>
<dbReference type="AlphaFoldDB" id="Q1QCB0"/>
<protein>
    <submittedName>
        <fullName evidence="4">Phage integrase</fullName>
    </submittedName>
</protein>
<dbReference type="GO" id="GO:0003677">
    <property type="term" value="F:DNA binding"/>
    <property type="evidence" value="ECO:0007669"/>
    <property type="project" value="InterPro"/>
</dbReference>
<accession>Q1QCB0</accession>
<dbReference type="SUPFAM" id="SSF56349">
    <property type="entry name" value="DNA breaking-rejoining enzymes"/>
    <property type="match status" value="1"/>
</dbReference>
<dbReference type="EMBL" id="CP000323">
    <property type="protein sequence ID" value="ABE74693.1"/>
    <property type="molecule type" value="Genomic_DNA"/>
</dbReference>
<dbReference type="InterPro" id="IPR013762">
    <property type="entry name" value="Integrase-like_cat_sf"/>
</dbReference>
<dbReference type="KEGG" id="pcr:Pcryo_0912"/>